<comment type="caution">
    <text evidence="1">The sequence shown here is derived from an EMBL/GenBank/DDBJ whole genome shotgun (WGS) entry which is preliminary data.</text>
</comment>
<dbReference type="Proteomes" id="UP000192796">
    <property type="component" value="Unassembled WGS sequence"/>
</dbReference>
<dbReference type="EMBL" id="LVYD01000078">
    <property type="protein sequence ID" value="OQP59511.1"/>
    <property type="molecule type" value="Genomic_DNA"/>
</dbReference>
<dbReference type="AlphaFoldDB" id="A0A1V9FMJ9"/>
<dbReference type="PANTHER" id="PTHR38436:SF1">
    <property type="entry name" value="ESTER CYCLASE"/>
    <property type="match status" value="1"/>
</dbReference>
<accession>A0A1V9FMJ9</accession>
<dbReference type="Pfam" id="PF07366">
    <property type="entry name" value="SnoaL"/>
    <property type="match status" value="1"/>
</dbReference>
<dbReference type="STRING" id="1703345.A3860_37380"/>
<dbReference type="RefSeq" id="WP_081154689.1">
    <property type="nucleotide sequence ID" value="NZ_LVYD01000078.1"/>
</dbReference>
<evidence type="ECO:0000313" key="2">
    <source>
        <dbReference type="Proteomes" id="UP000192796"/>
    </source>
</evidence>
<dbReference type="OrthoDB" id="7876517at2"/>
<dbReference type="InterPro" id="IPR032710">
    <property type="entry name" value="NTF2-like_dom_sf"/>
</dbReference>
<evidence type="ECO:0000313" key="1">
    <source>
        <dbReference type="EMBL" id="OQP59511.1"/>
    </source>
</evidence>
<sequence>MTIQEQNKQTVTRFNKEFIEKGDLNAFEEIVATDFVNRSAATLNIPAGRDGIKDYIIDVLHKVLKDISVTIFDQIAEGDTVVTRKSISGIQVGEFLNKPASNERITMHLIDIVTLKDGKYVEHWRYGQVVS</sequence>
<dbReference type="PANTHER" id="PTHR38436">
    <property type="entry name" value="POLYKETIDE CYCLASE SNOAL-LIKE DOMAIN"/>
    <property type="match status" value="1"/>
</dbReference>
<reference evidence="1 2" key="1">
    <citation type="submission" date="2016-03" db="EMBL/GenBank/DDBJ databases">
        <title>Niastella vici sp. nov., isolated from farmland soil.</title>
        <authorList>
            <person name="Chen L."/>
            <person name="Wang D."/>
            <person name="Yang S."/>
            <person name="Wang G."/>
        </authorList>
    </citation>
    <scope>NUCLEOTIDE SEQUENCE [LARGE SCALE GENOMIC DNA]</scope>
    <source>
        <strain evidence="1 2">DJ57</strain>
    </source>
</reference>
<name>A0A1V9FMJ9_9BACT</name>
<keyword evidence="2" id="KW-1185">Reference proteome</keyword>
<protein>
    <recommendedName>
        <fullName evidence="3">SnoaL-like domain-containing protein</fullName>
    </recommendedName>
</protein>
<gene>
    <name evidence="1" type="ORF">A3860_37380</name>
</gene>
<dbReference type="SUPFAM" id="SSF54427">
    <property type="entry name" value="NTF2-like"/>
    <property type="match status" value="1"/>
</dbReference>
<dbReference type="InterPro" id="IPR009959">
    <property type="entry name" value="Cyclase_SnoaL-like"/>
</dbReference>
<dbReference type="Gene3D" id="3.10.450.50">
    <property type="match status" value="1"/>
</dbReference>
<dbReference type="GO" id="GO:0030638">
    <property type="term" value="P:polyketide metabolic process"/>
    <property type="evidence" value="ECO:0007669"/>
    <property type="project" value="InterPro"/>
</dbReference>
<organism evidence="1 2">
    <name type="scientific">Niastella vici</name>
    <dbReference type="NCBI Taxonomy" id="1703345"/>
    <lineage>
        <taxon>Bacteria</taxon>
        <taxon>Pseudomonadati</taxon>
        <taxon>Bacteroidota</taxon>
        <taxon>Chitinophagia</taxon>
        <taxon>Chitinophagales</taxon>
        <taxon>Chitinophagaceae</taxon>
        <taxon>Niastella</taxon>
    </lineage>
</organism>
<proteinExistence type="predicted"/>
<evidence type="ECO:0008006" key="3">
    <source>
        <dbReference type="Google" id="ProtNLM"/>
    </source>
</evidence>